<dbReference type="CDD" id="cd04223">
    <property type="entry name" value="N2OR_C"/>
    <property type="match status" value="1"/>
</dbReference>
<dbReference type="InterPro" id="IPR008972">
    <property type="entry name" value="Cupredoxin"/>
</dbReference>
<dbReference type="NCBIfam" id="TIGR04246">
    <property type="entry name" value="nitrous_NosZ_Gp"/>
    <property type="match status" value="1"/>
</dbReference>
<feature type="signal peptide" evidence="5">
    <location>
        <begin position="1"/>
        <end position="26"/>
    </location>
</feature>
<dbReference type="KEGG" id="shd:SUTH_02573"/>
<dbReference type="Gene3D" id="2.60.40.420">
    <property type="entry name" value="Cupredoxins - blue copper proteins"/>
    <property type="match status" value="1"/>
</dbReference>
<evidence type="ECO:0000256" key="3">
    <source>
        <dbReference type="ARBA" id="ARBA00022764"/>
    </source>
</evidence>
<comment type="subcellular location">
    <subcellularLocation>
        <location evidence="1">Periplasm</location>
    </subcellularLocation>
</comment>
<dbReference type="InterPro" id="IPR015943">
    <property type="entry name" value="WD40/YVTN_repeat-like_dom_sf"/>
</dbReference>
<dbReference type="InterPro" id="IPR026468">
    <property type="entry name" value="Nitrous_oxide_Rdtase_Sec-dep"/>
</dbReference>
<proteinExistence type="predicted"/>
<dbReference type="InterPro" id="IPR051403">
    <property type="entry name" value="NosZ/Cyto_c_oxidase_sub2"/>
</dbReference>
<dbReference type="Gene3D" id="2.130.10.10">
    <property type="entry name" value="YVTN repeat-like/Quinoprotein amine dehydrogenase"/>
    <property type="match status" value="1"/>
</dbReference>
<protein>
    <submittedName>
        <fullName evidence="7">Nitrous-oxide reductase</fullName>
    </submittedName>
</protein>
<dbReference type="PANTHER" id="PTHR42838:SF2">
    <property type="entry name" value="NITROUS-OXIDE REDUCTASE"/>
    <property type="match status" value="1"/>
</dbReference>
<feature type="domain" description="Cytochrome oxidase subunit II copper A binding" evidence="6">
    <location>
        <begin position="541"/>
        <end position="654"/>
    </location>
</feature>
<dbReference type="InterPro" id="IPR011045">
    <property type="entry name" value="N2O_reductase_N"/>
</dbReference>
<keyword evidence="3" id="KW-0574">Periplasm</keyword>
<name>W0SHM3_9PROT</name>
<accession>W0SHM3</accession>
<dbReference type="RefSeq" id="WP_041099745.1">
    <property type="nucleotide sequence ID" value="NZ_AP012547.1"/>
</dbReference>
<reference evidence="7 8" key="1">
    <citation type="journal article" date="2014" name="Syst. Appl. Microbiol.">
        <title>Complete genomes of freshwater sulfur oxidizers Sulfuricella denitrificans skB26 and Sulfuritalea hydrogenivorans sk43H: genetic insights into the sulfur oxidation pathway of betaproteobacteria.</title>
        <authorList>
            <person name="Watanabe T."/>
            <person name="Kojima H."/>
            <person name="Fukui M."/>
        </authorList>
    </citation>
    <scope>NUCLEOTIDE SEQUENCE [LARGE SCALE GENOMIC DNA]</scope>
    <source>
        <strain evidence="7">DSM22779</strain>
    </source>
</reference>
<evidence type="ECO:0000256" key="2">
    <source>
        <dbReference type="ARBA" id="ARBA00022723"/>
    </source>
</evidence>
<evidence type="ECO:0000256" key="5">
    <source>
        <dbReference type="SAM" id="SignalP"/>
    </source>
</evidence>
<dbReference type="GO" id="GO:0042597">
    <property type="term" value="C:periplasmic space"/>
    <property type="evidence" value="ECO:0007669"/>
    <property type="project" value="UniProtKB-SubCell"/>
</dbReference>
<dbReference type="Proteomes" id="UP000031637">
    <property type="component" value="Chromosome"/>
</dbReference>
<dbReference type="InterPro" id="IPR028096">
    <property type="entry name" value="EfeO_Cupredoxin"/>
</dbReference>
<dbReference type="HOGENOM" id="CLU_016420_0_0_4"/>
<sequence>MKQFNKQATSLLLAAGMGLAATAAWSADNLADVLKARGLSQQDLLAAAKTYVPTGKRDEFVAFSSGGQSGQVIVYSIPSMRILKYIGVFTPEPWQGYGFDESSKKVLAQGRIDGKDITWGDTHHPAISETNGEYDGQFLFINDKANPRLAVIDLRDFETKQIVVNPIFKSEHGGAFVTTNTEYVIEAAQYPAPLENKKFYPLEEMNEKYRGGVTYWKFDRKEGRIVTKDSFSLELPPYWQDLSDAGKGASEGWSFTNSFCSERYVGGIEKGRPPYEAGCSAKDTDYLHVINWKKAAEVVKAGKAKKINGHDVISIETAVKEGLLYLIPEPKSPHGVDVTPDGKHIVVAGKLDTHVSVYSFEKIQAAIKAGKFESKDAYGIPVIGMKDALHTQVSLGLGPLHTQYDSKACVAYTSLYVDSQVAKWNYCEGKVLDKISVHYNIGHLMTMEGDSTKPAGKYLVALNKLSIDRFVPVGPLQPQSHQLIDISGDKMQLLYDMPLPLGEPHYVVAIDAKKLKPAVRYKVGTDSRTDKPHPGAVRAGEEKIVRKGNKVEVFGTLIRSHITPETIDVEVGDEVTINLTNLERAQDETHGFTVSTYNVHASVEPGKTVAVKFKADKEGVYPYYCTEFCSALHLEMMGYMLVKPKGWKPSAKKELAKGSYTEADYKATVKKVADTQAIIDSVVAYITSVNYKDFPDVVAMVEDAFDQLGKTKGLKEKHEGFAAKKDWENANLWAEQIWQYQVKTADLGLRAKTYLEQNGARKVK</sequence>
<organism evidence="7 8">
    <name type="scientific">Sulfuritalea hydrogenivorans sk43H</name>
    <dbReference type="NCBI Taxonomy" id="1223802"/>
    <lineage>
        <taxon>Bacteria</taxon>
        <taxon>Pseudomonadati</taxon>
        <taxon>Pseudomonadota</taxon>
        <taxon>Betaproteobacteria</taxon>
        <taxon>Nitrosomonadales</taxon>
        <taxon>Sterolibacteriaceae</taxon>
        <taxon>Sulfuritalea</taxon>
    </lineage>
</organism>
<dbReference type="Pfam" id="PF18764">
    <property type="entry name" value="nos_propeller"/>
    <property type="match status" value="1"/>
</dbReference>
<gene>
    <name evidence="7" type="primary">nosZ</name>
    <name evidence="7" type="ORF">SUTH_02573</name>
</gene>
<dbReference type="InterPro" id="IPR041114">
    <property type="entry name" value="Nos_propeller"/>
</dbReference>
<evidence type="ECO:0000313" key="8">
    <source>
        <dbReference type="Proteomes" id="UP000031637"/>
    </source>
</evidence>
<dbReference type="SUPFAM" id="SSF50974">
    <property type="entry name" value="Nitrous oxide reductase, N-terminal domain"/>
    <property type="match status" value="1"/>
</dbReference>
<keyword evidence="5" id="KW-0732">Signal</keyword>
<evidence type="ECO:0000259" key="6">
    <source>
        <dbReference type="PROSITE" id="PS50857"/>
    </source>
</evidence>
<keyword evidence="4" id="KW-0186">Copper</keyword>
<dbReference type="PROSITE" id="PS50857">
    <property type="entry name" value="COX2_CUA"/>
    <property type="match status" value="1"/>
</dbReference>
<dbReference type="OrthoDB" id="9759695at2"/>
<keyword evidence="2" id="KW-0479">Metal-binding</keyword>
<dbReference type="SUPFAM" id="SSF49503">
    <property type="entry name" value="Cupredoxins"/>
    <property type="match status" value="1"/>
</dbReference>
<feature type="chain" id="PRO_5004795440" evidence="5">
    <location>
        <begin position="27"/>
        <end position="764"/>
    </location>
</feature>
<keyword evidence="8" id="KW-1185">Reference proteome</keyword>
<dbReference type="AlphaFoldDB" id="W0SHM3"/>
<dbReference type="GO" id="GO:0016020">
    <property type="term" value="C:membrane"/>
    <property type="evidence" value="ECO:0007669"/>
    <property type="project" value="InterPro"/>
</dbReference>
<dbReference type="Pfam" id="PF13473">
    <property type="entry name" value="Cupredoxin_1"/>
    <property type="match status" value="1"/>
</dbReference>
<dbReference type="GO" id="GO:0004129">
    <property type="term" value="F:cytochrome-c oxidase activity"/>
    <property type="evidence" value="ECO:0007669"/>
    <property type="project" value="InterPro"/>
</dbReference>
<dbReference type="PANTHER" id="PTHR42838">
    <property type="entry name" value="CYTOCHROME C OXIDASE SUBUNIT II"/>
    <property type="match status" value="1"/>
</dbReference>
<evidence type="ECO:0000256" key="4">
    <source>
        <dbReference type="ARBA" id="ARBA00023008"/>
    </source>
</evidence>
<evidence type="ECO:0000256" key="1">
    <source>
        <dbReference type="ARBA" id="ARBA00004418"/>
    </source>
</evidence>
<dbReference type="InterPro" id="IPR034205">
    <property type="entry name" value="N2OR_C"/>
</dbReference>
<dbReference type="InterPro" id="IPR002429">
    <property type="entry name" value="CcO_II-like_C"/>
</dbReference>
<dbReference type="EMBL" id="AP012547">
    <property type="protein sequence ID" value="BAO30355.1"/>
    <property type="molecule type" value="Genomic_DNA"/>
</dbReference>
<evidence type="ECO:0000313" key="7">
    <source>
        <dbReference type="EMBL" id="BAO30355.1"/>
    </source>
</evidence>
<dbReference type="GO" id="GO:0005507">
    <property type="term" value="F:copper ion binding"/>
    <property type="evidence" value="ECO:0007669"/>
    <property type="project" value="InterPro"/>
</dbReference>
<dbReference type="STRING" id="1223802.SUTH_02573"/>